<protein>
    <submittedName>
        <fullName evidence="1">Uncharacterized protein</fullName>
    </submittedName>
</protein>
<evidence type="ECO:0000313" key="1">
    <source>
        <dbReference type="EMBL" id="ABI68614.1"/>
    </source>
</evidence>
<reference evidence="2" key="1">
    <citation type="journal article" date="2010" name="Environ. Microbiol.">
        <title>The genome of Syntrophomonas wolfei: new insights into syntrophic metabolism and biohydrogen production.</title>
        <authorList>
            <person name="Sieber J.R."/>
            <person name="Sims D.R."/>
            <person name="Han C."/>
            <person name="Kim E."/>
            <person name="Lykidis A."/>
            <person name="Lapidus A.L."/>
            <person name="McDonnald E."/>
            <person name="Rohlin L."/>
            <person name="Culley D.E."/>
            <person name="Gunsalus R."/>
            <person name="McInerney M.J."/>
        </authorList>
    </citation>
    <scope>NUCLEOTIDE SEQUENCE [LARGE SCALE GENOMIC DNA]</scope>
    <source>
        <strain evidence="2">DSM 2245B / Goettingen</strain>
    </source>
</reference>
<sequence>MKGEILMLYIKDRLPITEQDLQYFIGKWFQHSDDETISKKERYHFSVKDNIISVTFATTHYYEDGTTSRSATGLDYVKMQQSFKNHPTYHSYNQNIVFDGELFFMENCKNDQKRLEGVI</sequence>
<dbReference type="Proteomes" id="UP000001968">
    <property type="component" value="Chromosome"/>
</dbReference>
<dbReference type="EMBL" id="CP000448">
    <property type="protein sequence ID" value="ABI68614.1"/>
    <property type="molecule type" value="Genomic_DNA"/>
</dbReference>
<accession>Q0AXE0</accession>
<evidence type="ECO:0000313" key="2">
    <source>
        <dbReference type="Proteomes" id="UP000001968"/>
    </source>
</evidence>
<organism evidence="1 2">
    <name type="scientific">Syntrophomonas wolfei subsp. wolfei (strain DSM 2245B / Goettingen)</name>
    <dbReference type="NCBI Taxonomy" id="335541"/>
    <lineage>
        <taxon>Bacteria</taxon>
        <taxon>Bacillati</taxon>
        <taxon>Bacillota</taxon>
        <taxon>Clostridia</taxon>
        <taxon>Eubacteriales</taxon>
        <taxon>Syntrophomonadaceae</taxon>
        <taxon>Syntrophomonas</taxon>
    </lineage>
</organism>
<proteinExistence type="predicted"/>
<gene>
    <name evidence="1" type="ordered locus">Swol_1306</name>
</gene>
<dbReference type="KEGG" id="swo:Swol_1306"/>
<dbReference type="AlphaFoldDB" id="Q0AXE0"/>
<name>Q0AXE0_SYNWW</name>
<keyword evidence="2" id="KW-1185">Reference proteome</keyword>
<dbReference type="STRING" id="335541.Swol_1306"/>
<dbReference type="HOGENOM" id="CLU_2060283_0_0_9"/>